<accession>A0A9W7L9Y4</accession>
<evidence type="ECO:0000256" key="2">
    <source>
        <dbReference type="SAM" id="MobiDB-lite"/>
    </source>
</evidence>
<feature type="region of interest" description="Disordered" evidence="2">
    <location>
        <begin position="1109"/>
        <end position="1167"/>
    </location>
</feature>
<feature type="compositionally biased region" description="Basic and acidic residues" evidence="2">
    <location>
        <begin position="894"/>
        <end position="906"/>
    </location>
</feature>
<reference evidence="4" key="1">
    <citation type="journal article" date="2023" name="Commun. Biol.">
        <title>Genome analysis of Parmales, the sister group of diatoms, reveals the evolutionary specialization of diatoms from phago-mixotrophs to photoautotrophs.</title>
        <authorList>
            <person name="Ban H."/>
            <person name="Sato S."/>
            <person name="Yoshikawa S."/>
            <person name="Yamada K."/>
            <person name="Nakamura Y."/>
            <person name="Ichinomiya M."/>
            <person name="Sato N."/>
            <person name="Blanc-Mathieu R."/>
            <person name="Endo H."/>
            <person name="Kuwata A."/>
            <person name="Ogata H."/>
        </authorList>
    </citation>
    <scope>NUCLEOTIDE SEQUENCE [LARGE SCALE GENOMIC DNA]</scope>
</reference>
<dbReference type="Gene3D" id="1.10.238.10">
    <property type="entry name" value="EF-hand"/>
    <property type="match status" value="1"/>
</dbReference>
<feature type="coiled-coil region" evidence="1">
    <location>
        <begin position="431"/>
        <end position="462"/>
    </location>
</feature>
<feature type="compositionally biased region" description="Low complexity" evidence="2">
    <location>
        <begin position="790"/>
        <end position="803"/>
    </location>
</feature>
<organism evidence="3 4">
    <name type="scientific">Triparma columacea</name>
    <dbReference type="NCBI Taxonomy" id="722753"/>
    <lineage>
        <taxon>Eukaryota</taxon>
        <taxon>Sar</taxon>
        <taxon>Stramenopiles</taxon>
        <taxon>Ochrophyta</taxon>
        <taxon>Bolidophyceae</taxon>
        <taxon>Parmales</taxon>
        <taxon>Triparmaceae</taxon>
        <taxon>Triparma</taxon>
    </lineage>
</organism>
<comment type="caution">
    <text evidence="3">The sequence shown here is derived from an EMBL/GenBank/DDBJ whole genome shotgun (WGS) entry which is preliminary data.</text>
</comment>
<dbReference type="Proteomes" id="UP001165065">
    <property type="component" value="Unassembled WGS sequence"/>
</dbReference>
<feature type="compositionally biased region" description="Basic and acidic residues" evidence="2">
    <location>
        <begin position="871"/>
        <end position="884"/>
    </location>
</feature>
<feature type="compositionally biased region" description="Low complexity" evidence="2">
    <location>
        <begin position="367"/>
        <end position="395"/>
    </location>
</feature>
<dbReference type="InterPro" id="IPR011992">
    <property type="entry name" value="EF-hand-dom_pair"/>
</dbReference>
<dbReference type="EMBL" id="BRYA01001450">
    <property type="protein sequence ID" value="GMI43169.1"/>
    <property type="molecule type" value="Genomic_DNA"/>
</dbReference>
<feature type="region of interest" description="Disordered" evidence="2">
    <location>
        <begin position="762"/>
        <end position="803"/>
    </location>
</feature>
<dbReference type="AlphaFoldDB" id="A0A9W7L9Y4"/>
<feature type="region of interest" description="Disordered" evidence="2">
    <location>
        <begin position="844"/>
        <end position="958"/>
    </location>
</feature>
<dbReference type="OrthoDB" id="195718at2759"/>
<evidence type="ECO:0000313" key="4">
    <source>
        <dbReference type="Proteomes" id="UP001165065"/>
    </source>
</evidence>
<keyword evidence="4" id="KW-1185">Reference proteome</keyword>
<gene>
    <name evidence="3" type="ORF">TrCOL_g9758</name>
</gene>
<name>A0A9W7L9Y4_9STRA</name>
<sequence length="1167" mass="127850">MAPVFRKHHAALEKFFNDYASFDRMLEPLGLYGKLEEKSFVKFMKDFNVIPELASRVEVVEIFRAGRKGTKMLDGEVVKTTMRIGEHMSHGTHEKYCGFGDFLVMLSAASMKIFTGGKWEKRFPRVIDKGRLLLFWMDQDSRIFKGNGEALMGKVVENQIKDAEAIAQMTFDTEGVDELTDLFPAWWTGVETELRMVFTHYCQVADRLNVGPSACLNRFQFIHMMTDAGILCDDFKIPKINLVFQSELVNKEKRLRYERFYDAIATLGVKRFSDVHTIKNCKSHYHEKGCSLFFMVHQYLLPLAANVAAVSYAQKNRNHSERRATNVRSSEWMDRWRNIEVMRDIMKNDLKLRAHFGVPDDMEELASSDASSDSSTDSSTDSSSVSSSDSSPDSSMGSLPASVGDGPDSRDYNVSLLQPSTSTVTLDQSQLDAMKLQMSELAQQAKNLSDKLENQLKRAASDSSVDVSMLSVDGIKVASAAGQVLEQLNVIESTLQPTPARISSPSKVEIEDVDHHAAPVSGAKKTNAGVQNVMVQLGSPTIPRGSIMDFSGGLAKAIQKIAYADEAGAPFVRGEVDRDKEEQEQEQEQGQKEAKFQQEQAKPQEETPLPIETSSVSLVDREVSRIEKELAMLSNGSSLSQATDLPPPLATEELFVPEAPVQNLSDVLESMSGHVSTFSRRISSVTAASDGDEEGLAMRRLSSVTAYEPPLPSPPSPSTVHESSFPSHTTFLNLNLPPPSSSISEVLSNMELGVNALHERQERRGSICAPDSPSRKIDIQGSTSSHVDLSRAPSSSTSLPRSSKQVAVVEAYKSAVTNALTSFSSRFEALEEQMTTITSSLATLGNQQPQQGGGRRSITFKPPSPATPSVTDREPSSPAKKEPVDQPVAASPLRPEHLTSLAKEHSPPVSNIYATTPSSRLLASSDGTQYGTPKEGTSATPMGNTPMGNTPMASPAPALKITPRYSRHQSTGSLGNLSMVSGISAVSEGSETSFFGSRRKHMASSSLRVPDKISDYGQKARSPYRTRDRSDEYFRSLQHESSRRISFSEDINKTRRTPTRVKAKINERRNHEDCSMKSPGRTPKAKATGGDSIYQLSEGARAILQKRRSIGGISPLASPGVSPKNSPSRKTDGETGEIVLGSPPSTYTNIHRRRGLKGLTVDSIETK</sequence>
<keyword evidence="1" id="KW-0175">Coiled coil</keyword>
<evidence type="ECO:0000256" key="1">
    <source>
        <dbReference type="SAM" id="Coils"/>
    </source>
</evidence>
<protein>
    <submittedName>
        <fullName evidence="3">Uncharacterized protein</fullName>
    </submittedName>
</protein>
<evidence type="ECO:0000313" key="3">
    <source>
        <dbReference type="EMBL" id="GMI43169.1"/>
    </source>
</evidence>
<feature type="region of interest" description="Disordered" evidence="2">
    <location>
        <begin position="576"/>
        <end position="613"/>
    </location>
</feature>
<feature type="region of interest" description="Disordered" evidence="2">
    <location>
        <begin position="1068"/>
        <end position="1090"/>
    </location>
</feature>
<dbReference type="SUPFAM" id="SSF47473">
    <property type="entry name" value="EF-hand"/>
    <property type="match status" value="1"/>
</dbReference>
<feature type="region of interest" description="Disordered" evidence="2">
    <location>
        <begin position="363"/>
        <end position="413"/>
    </location>
</feature>
<proteinExistence type="predicted"/>
<feature type="compositionally biased region" description="Polar residues" evidence="2">
    <location>
        <begin position="908"/>
        <end position="952"/>
    </location>
</feature>